<dbReference type="OrthoDB" id="9810174at2"/>
<dbReference type="Pfam" id="PF12571">
    <property type="entry name" value="Phage_tail_fib"/>
    <property type="match status" value="1"/>
</dbReference>
<dbReference type="Pfam" id="PF07484">
    <property type="entry name" value="Collar"/>
    <property type="match status" value="1"/>
</dbReference>
<dbReference type="RefSeq" id="WP_070069622.1">
    <property type="nucleotide sequence ID" value="NZ_MKKK01000017.1"/>
</dbReference>
<dbReference type="InterPro" id="IPR011083">
    <property type="entry name" value="Phage_tail_collar_dom"/>
</dbReference>
<gene>
    <name evidence="3" type="ORF">BJI46_11610</name>
</gene>
<evidence type="ECO:0000259" key="1">
    <source>
        <dbReference type="Pfam" id="PF07484"/>
    </source>
</evidence>
<protein>
    <submittedName>
        <fullName evidence="3">Phage tail protein</fullName>
    </submittedName>
</protein>
<evidence type="ECO:0000259" key="2">
    <source>
        <dbReference type="Pfam" id="PF12571"/>
    </source>
</evidence>
<organism evidence="3 4">
    <name type="scientific">Acinetobacter qingfengensis</name>
    <dbReference type="NCBI Taxonomy" id="1262585"/>
    <lineage>
        <taxon>Bacteria</taxon>
        <taxon>Pseudomonadati</taxon>
        <taxon>Pseudomonadota</taxon>
        <taxon>Gammaproteobacteria</taxon>
        <taxon>Moraxellales</taxon>
        <taxon>Moraxellaceae</taxon>
        <taxon>Acinetobacter</taxon>
    </lineage>
</organism>
<dbReference type="SUPFAM" id="SSF88874">
    <property type="entry name" value="Receptor-binding domain of short tail fibre protein gp12"/>
    <property type="match status" value="1"/>
</dbReference>
<comment type="caution">
    <text evidence="3">The sequence shown here is derived from an EMBL/GenBank/DDBJ whole genome shotgun (WGS) entry which is preliminary data.</text>
</comment>
<sequence>MIYKSIYTTSALQQLAQATTTGSQIRLTHFAVGDGNGYATTPDAAQTQLVRECYRSTVNRVFQDPENDNIFTLELIVPANIDAFVMREVGVFDSNGNLFIVGNLPDVYKPADDSGISSDCCFRIPFVVSNAESIELKIDPNVVIATQSWIINTLTPAYMFPGGTTGQILKKASNADGDTVWSDPSTADVHVSTVEEEQTLAANQTVVTLANITTTGLAVYINGDRISNKTGSDGWQVQSDTKIVLGKSYTAGAKILAVQNDPLGTIPYPLAKTNNLSDVPDKTAARTNLDVFSKTESRANGLPAGSIIAFANTTAPVGYLKANGAAVSRTVYTDLFAAIGTIYGAGDNVNTFNLPDLRAEFIRGFDDARGIDTNRNIGSKQSDAIRNITGQFSAADDNRVPGGILSGAFYDTGKTNGTDRGGQSAQPIVGFDASLIVPTANENRPRNVAMLYCIKY</sequence>
<dbReference type="AlphaFoldDB" id="A0A1E7RCE5"/>
<proteinExistence type="predicted"/>
<dbReference type="Proteomes" id="UP000185895">
    <property type="component" value="Unassembled WGS sequence"/>
</dbReference>
<feature type="domain" description="Phage tail collar" evidence="1">
    <location>
        <begin position="305"/>
        <end position="362"/>
    </location>
</feature>
<dbReference type="Gene3D" id="3.90.1340.10">
    <property type="entry name" value="Phage tail collar domain"/>
    <property type="match status" value="1"/>
</dbReference>
<evidence type="ECO:0000313" key="4">
    <source>
        <dbReference type="Proteomes" id="UP000185895"/>
    </source>
</evidence>
<dbReference type="InterPro" id="IPR051934">
    <property type="entry name" value="Phage_Tail_Fiber_Structural"/>
</dbReference>
<keyword evidence="4" id="KW-1185">Reference proteome</keyword>
<evidence type="ECO:0000313" key="3">
    <source>
        <dbReference type="EMBL" id="OEY96922.1"/>
    </source>
</evidence>
<dbReference type="EMBL" id="MKKK01000017">
    <property type="protein sequence ID" value="OEY96922.1"/>
    <property type="molecule type" value="Genomic_DNA"/>
</dbReference>
<dbReference type="STRING" id="1262585.BJI46_11610"/>
<dbReference type="PANTHER" id="PTHR35191:SF1">
    <property type="entry name" value="PROPHAGE SIDE TAIL FIBER PROTEIN HOMOLOG STFQ-RELATED"/>
    <property type="match status" value="1"/>
</dbReference>
<dbReference type="InterPro" id="IPR022225">
    <property type="entry name" value="Phage_tail_fibre_N"/>
</dbReference>
<dbReference type="InterPro" id="IPR037053">
    <property type="entry name" value="Phage_tail_collar_dom_sf"/>
</dbReference>
<reference evidence="3 4" key="1">
    <citation type="submission" date="2016-09" db="EMBL/GenBank/DDBJ databases">
        <authorList>
            <person name="Capua I."/>
            <person name="De Benedictis P."/>
            <person name="Joannis T."/>
            <person name="Lombin L.H."/>
            <person name="Cattoli G."/>
        </authorList>
    </citation>
    <scope>NUCLEOTIDE SEQUENCE [LARGE SCALE GENOMIC DNA]</scope>
    <source>
        <strain evidence="3 4">ANC 4671</strain>
    </source>
</reference>
<accession>A0A1E7RCE5</accession>
<name>A0A1E7RCE5_9GAMM</name>
<feature type="domain" description="Phage tail fibre protein N-terminal" evidence="2">
    <location>
        <begin position="3"/>
        <end position="147"/>
    </location>
</feature>
<dbReference type="PANTHER" id="PTHR35191">
    <property type="entry name" value="PROPHAGE SIDE TAIL FIBER PROTEIN HOMOLOG STFQ-RELATED"/>
    <property type="match status" value="1"/>
</dbReference>